<feature type="region of interest" description="Disordered" evidence="7">
    <location>
        <begin position="898"/>
        <end position="956"/>
    </location>
</feature>
<protein>
    <submittedName>
        <fullName evidence="11">Heavy metal tolerance protein</fullName>
    </submittedName>
</protein>
<dbReference type="InterPro" id="IPR036640">
    <property type="entry name" value="ABC1_TM_sf"/>
</dbReference>
<dbReference type="CDD" id="cd18583">
    <property type="entry name" value="ABC_6TM_HMT1"/>
    <property type="match status" value="1"/>
</dbReference>
<feature type="transmembrane region" description="Helical" evidence="8">
    <location>
        <begin position="101"/>
        <end position="123"/>
    </location>
</feature>
<evidence type="ECO:0000256" key="6">
    <source>
        <dbReference type="ARBA" id="ARBA00023136"/>
    </source>
</evidence>
<dbReference type="SUPFAM" id="SSF90123">
    <property type="entry name" value="ABC transporter transmembrane region"/>
    <property type="match status" value="1"/>
</dbReference>
<keyword evidence="3" id="KW-0547">Nucleotide-binding</keyword>
<feature type="transmembrane region" description="Helical" evidence="8">
    <location>
        <begin position="475"/>
        <end position="496"/>
    </location>
</feature>
<dbReference type="InterPro" id="IPR011527">
    <property type="entry name" value="ABC1_TM_dom"/>
</dbReference>
<dbReference type="PROSITE" id="PS00211">
    <property type="entry name" value="ABC_TRANSPORTER_1"/>
    <property type="match status" value="1"/>
</dbReference>
<feature type="transmembrane region" description="Helical" evidence="8">
    <location>
        <begin position="219"/>
        <end position="237"/>
    </location>
</feature>
<dbReference type="InterPro" id="IPR003593">
    <property type="entry name" value="AAA+_ATPase"/>
</dbReference>
<reference evidence="11 12" key="1">
    <citation type="journal article" date="2024" name="IMA Fungus">
        <title>Apiospora arundinis, a panoply of carbohydrate-active enzymes and secondary metabolites.</title>
        <authorList>
            <person name="Sorensen T."/>
            <person name="Petersen C."/>
            <person name="Muurmann A.T."/>
            <person name="Christiansen J.V."/>
            <person name="Brundto M.L."/>
            <person name="Overgaard C.K."/>
            <person name="Boysen A.T."/>
            <person name="Wollenberg R.D."/>
            <person name="Larsen T.O."/>
            <person name="Sorensen J.L."/>
            <person name="Nielsen K.L."/>
            <person name="Sondergaard T.E."/>
        </authorList>
    </citation>
    <scope>NUCLEOTIDE SEQUENCE [LARGE SCALE GENOMIC DNA]</scope>
    <source>
        <strain evidence="11 12">AAU 773</strain>
    </source>
</reference>
<feature type="compositionally biased region" description="Gly residues" evidence="7">
    <location>
        <begin position="944"/>
        <end position="956"/>
    </location>
</feature>
<evidence type="ECO:0000256" key="5">
    <source>
        <dbReference type="ARBA" id="ARBA00022989"/>
    </source>
</evidence>
<feature type="domain" description="ABC transporter" evidence="9">
    <location>
        <begin position="654"/>
        <end position="888"/>
    </location>
</feature>
<dbReference type="Gene3D" id="1.20.1560.10">
    <property type="entry name" value="ABC transporter type 1, transmembrane domain"/>
    <property type="match status" value="1"/>
</dbReference>
<evidence type="ECO:0000259" key="10">
    <source>
        <dbReference type="PROSITE" id="PS50929"/>
    </source>
</evidence>
<dbReference type="SUPFAM" id="SSF52540">
    <property type="entry name" value="P-loop containing nucleoside triphosphate hydrolases"/>
    <property type="match status" value="1"/>
</dbReference>
<feature type="transmembrane region" description="Helical" evidence="8">
    <location>
        <begin position="135"/>
        <end position="153"/>
    </location>
</feature>
<dbReference type="InterPro" id="IPR027417">
    <property type="entry name" value="P-loop_NTPase"/>
</dbReference>
<evidence type="ECO:0000259" key="9">
    <source>
        <dbReference type="PROSITE" id="PS50893"/>
    </source>
</evidence>
<evidence type="ECO:0000256" key="7">
    <source>
        <dbReference type="SAM" id="MobiDB-lite"/>
    </source>
</evidence>
<dbReference type="PROSITE" id="PS50929">
    <property type="entry name" value="ABC_TM1F"/>
    <property type="match status" value="1"/>
</dbReference>
<keyword evidence="12" id="KW-1185">Reference proteome</keyword>
<feature type="compositionally biased region" description="Polar residues" evidence="7">
    <location>
        <begin position="280"/>
        <end position="291"/>
    </location>
</feature>
<evidence type="ECO:0000313" key="11">
    <source>
        <dbReference type="EMBL" id="KAK8863291.1"/>
    </source>
</evidence>
<keyword evidence="2 8" id="KW-0812">Transmembrane</keyword>
<dbReference type="PROSITE" id="PS50893">
    <property type="entry name" value="ABC_TRANSPORTER_2"/>
    <property type="match status" value="1"/>
</dbReference>
<evidence type="ECO:0000256" key="3">
    <source>
        <dbReference type="ARBA" id="ARBA00022741"/>
    </source>
</evidence>
<gene>
    <name evidence="11" type="ORF">PGQ11_009526</name>
</gene>
<dbReference type="Proteomes" id="UP001390339">
    <property type="component" value="Unassembled WGS sequence"/>
</dbReference>
<dbReference type="Gene3D" id="3.40.50.300">
    <property type="entry name" value="P-loop containing nucleotide triphosphate hydrolases"/>
    <property type="match status" value="1"/>
</dbReference>
<organism evidence="11 12">
    <name type="scientific">Apiospora arundinis</name>
    <dbReference type="NCBI Taxonomy" id="335852"/>
    <lineage>
        <taxon>Eukaryota</taxon>
        <taxon>Fungi</taxon>
        <taxon>Dikarya</taxon>
        <taxon>Ascomycota</taxon>
        <taxon>Pezizomycotina</taxon>
        <taxon>Sordariomycetes</taxon>
        <taxon>Xylariomycetidae</taxon>
        <taxon>Amphisphaeriales</taxon>
        <taxon>Apiosporaceae</taxon>
        <taxon>Apiospora</taxon>
    </lineage>
</organism>
<dbReference type="PANTHER" id="PTHR24221:SF651">
    <property type="entry name" value="HEAVY METAL TOLERANCE PROTEIN"/>
    <property type="match status" value="1"/>
</dbReference>
<evidence type="ECO:0000256" key="1">
    <source>
        <dbReference type="ARBA" id="ARBA00004141"/>
    </source>
</evidence>
<feature type="transmembrane region" description="Helical" evidence="8">
    <location>
        <begin position="447"/>
        <end position="469"/>
    </location>
</feature>
<proteinExistence type="predicted"/>
<comment type="caution">
    <text evidence="11">The sequence shown here is derived from an EMBL/GenBank/DDBJ whole genome shotgun (WGS) entry which is preliminary data.</text>
</comment>
<dbReference type="SMART" id="SM00382">
    <property type="entry name" value="AAA"/>
    <property type="match status" value="1"/>
</dbReference>
<keyword evidence="6 8" id="KW-0472">Membrane</keyword>
<evidence type="ECO:0000313" key="12">
    <source>
        <dbReference type="Proteomes" id="UP001390339"/>
    </source>
</evidence>
<keyword evidence="5 8" id="KW-1133">Transmembrane helix</keyword>
<keyword evidence="4" id="KW-0067">ATP-binding</keyword>
<dbReference type="Pfam" id="PF00005">
    <property type="entry name" value="ABC_tran"/>
    <property type="match status" value="1"/>
</dbReference>
<dbReference type="Pfam" id="PF00664">
    <property type="entry name" value="ABC_membrane"/>
    <property type="match status" value="1"/>
</dbReference>
<dbReference type="InterPro" id="IPR003439">
    <property type="entry name" value="ABC_transporter-like_ATP-bd"/>
</dbReference>
<feature type="transmembrane region" description="Helical" evidence="8">
    <location>
        <begin position="35"/>
        <end position="55"/>
    </location>
</feature>
<feature type="domain" description="ABC transmembrane type-1" evidence="10">
    <location>
        <begin position="336"/>
        <end position="620"/>
    </location>
</feature>
<name>A0ABR2II76_9PEZI</name>
<accession>A0ABR2II76</accession>
<dbReference type="InterPro" id="IPR039421">
    <property type="entry name" value="Type_1_exporter"/>
</dbReference>
<evidence type="ECO:0000256" key="8">
    <source>
        <dbReference type="SAM" id="Phobius"/>
    </source>
</evidence>
<comment type="subcellular location">
    <subcellularLocation>
        <location evidence="1">Membrane</location>
        <topology evidence="1">Multi-pass membrane protein</topology>
    </subcellularLocation>
</comment>
<evidence type="ECO:0000256" key="4">
    <source>
        <dbReference type="ARBA" id="ARBA00022840"/>
    </source>
</evidence>
<feature type="compositionally biased region" description="Gly residues" evidence="7">
    <location>
        <begin position="257"/>
        <end position="270"/>
    </location>
</feature>
<feature type="compositionally biased region" description="Basic and acidic residues" evidence="7">
    <location>
        <begin position="898"/>
        <end position="914"/>
    </location>
</feature>
<sequence length="956" mass="105495">MAVAPVDDDSSSASATTGQRVPLDTILRILNTSKVAYPAVVFGVFLISFITYGILHAPRDDNKLLRGPGGRPLPVRPKPDDRQAAKPVVELSASANLALRLLHTLIILTFVGHAVLILVQVLLYRQDEWWPGQSAVVFIIGSFFAWSIVLISLIDTSPAPTLVHLITWSSALPLELLIIASSLSLYTRPHHEPTVGGQQDGKYREKATPWEIVEVAVQFSRAILVLGCIILFVSLAWKSKSKSKASSASEQEPLLAAGGGAQQTGGGAAAGNGQAYGTTPSTTPAGQNGSTKPPKDAWAKPTEPPNVNWFSYIRGFFILIPYLWPKESRKLQGLAVICFLIMISQRVLNVCVPAISGMITDSLSGDDVQTPWLYIGLYVLFKWLQGSQGVLSAARTVLWIPVEQYSYQAISTAAFEHVHNLSAEFHMSKRTGEVISALNKGSAINSFLELVTFQVGPMMIDLVMAVGYLTLKFDIYLGLVVAITTILYIYVTIRLASWRVKLRRDYVNADREMEAVKNDSLHSWDTVKYFNAEQYEFTRYRNAMVVMQGFEYWVRVTLAYLNSAQGAVFTFALLIACFIEAYRVAAGFQSVGDFVILITYMAQLQGPLNFFGTFYRTIQNNLISAERMLELFREQPLVDDREGAEPLTSCTGEIEFRDVNFSYDERRNALSDLSFYCAPGTTTALVGESGGGKSTIMRMLFRYYNPTSGSILVDGHDVQDLTIDSLRRYIGIVPQDCNMFNESLLYNLRYANQDATDEEVFAACRAASIHDRIMDFPDGYGTVVGERGVKLSGGERQRVAIARTILKNPRITLLDEATAALDTETEEKIQHSFATLAKGRTMLIIAHRLSTIVNADQILVLKNGTVVERGTHEELIGRDGRYASMWRKQSRAQKAREEAEQLRDKARQKLKEAEVDSASVTEDEAESSPHGRTSSKGLMPSGLGDNGGSGKPPGHP</sequence>
<feature type="region of interest" description="Disordered" evidence="7">
    <location>
        <begin position="255"/>
        <end position="300"/>
    </location>
</feature>
<dbReference type="PANTHER" id="PTHR24221">
    <property type="entry name" value="ATP-BINDING CASSETTE SUB-FAMILY B"/>
    <property type="match status" value="1"/>
</dbReference>
<dbReference type="EMBL" id="JAPCWZ010000005">
    <property type="protein sequence ID" value="KAK8863291.1"/>
    <property type="molecule type" value="Genomic_DNA"/>
</dbReference>
<dbReference type="InterPro" id="IPR017871">
    <property type="entry name" value="ABC_transporter-like_CS"/>
</dbReference>
<evidence type="ECO:0000256" key="2">
    <source>
        <dbReference type="ARBA" id="ARBA00022692"/>
    </source>
</evidence>